<organism evidence="2">
    <name type="scientific">viral metagenome</name>
    <dbReference type="NCBI Taxonomy" id="1070528"/>
    <lineage>
        <taxon>unclassified sequences</taxon>
        <taxon>metagenomes</taxon>
        <taxon>organismal metagenomes</taxon>
    </lineage>
</organism>
<reference evidence="2" key="1">
    <citation type="journal article" date="2020" name="Nature">
        <title>Giant virus diversity and host interactions through global metagenomics.</title>
        <authorList>
            <person name="Schulz F."/>
            <person name="Roux S."/>
            <person name="Paez-Espino D."/>
            <person name="Jungbluth S."/>
            <person name="Walsh D.A."/>
            <person name="Denef V.J."/>
            <person name="McMahon K.D."/>
            <person name="Konstantinidis K.T."/>
            <person name="Eloe-Fadrosh E.A."/>
            <person name="Kyrpides N.C."/>
            <person name="Woyke T."/>
        </authorList>
    </citation>
    <scope>NUCLEOTIDE SEQUENCE</scope>
    <source>
        <strain evidence="2">GVMAG-M-3300023174-124</strain>
    </source>
</reference>
<protein>
    <submittedName>
        <fullName evidence="2">Uncharacterized protein</fullName>
    </submittedName>
</protein>
<dbReference type="EMBL" id="MN739538">
    <property type="protein sequence ID" value="QHT11836.1"/>
    <property type="molecule type" value="Genomic_DNA"/>
</dbReference>
<evidence type="ECO:0000256" key="1">
    <source>
        <dbReference type="SAM" id="MobiDB-lite"/>
    </source>
</evidence>
<sequence length="483" mass="55003">MNSTSKKQPSCKSGCMKYKTKNNFLCNNANVSRLYPAKKWCYIDKQKALEHNLLNNNKLEMDDKGNYWDWIIKTLEKKQCVDENQQYKICDTIDTLVYMKYIFSVFLCLSVPQIVAAKHSWQTLNLIGKSDIEILKFMLDQFKKELEHNKIDNEDIHLLHEDLNQKIHDIPTNNDTITKTEIGKLLKEILAIARDTRNNQDTKASISLIDFLIKKIPDEHVLEILKGANFVIEDNGDLYEYSKNNMNGYARFSSHASNSTAIQIGVTDTFADTYLHMLCGTFDYRNGKKVSWCQFEGAPMPEGLTTGEVFKNILLHGGDFTGLQQYIDHFADSEIYFGIKSVITLLGGKAVNLAIGTSKHTDKNPMYLLPFDLDDRQTQLQDIKLKNEHNFNGTLLNNKFTGMLRTSAAIDNRTFDFNNKTVSNNKLLNAPSMGISLPVSNGIPSSIYSQSLLRAGSKKKSSRKTRRSKNKSKNKNRISKTKS</sequence>
<feature type="compositionally biased region" description="Basic residues" evidence="1">
    <location>
        <begin position="456"/>
        <end position="483"/>
    </location>
</feature>
<proteinExistence type="predicted"/>
<accession>A0A6C0D469</accession>
<name>A0A6C0D469_9ZZZZ</name>
<evidence type="ECO:0000313" key="2">
    <source>
        <dbReference type="EMBL" id="QHT11836.1"/>
    </source>
</evidence>
<dbReference type="AlphaFoldDB" id="A0A6C0D469"/>
<feature type="region of interest" description="Disordered" evidence="1">
    <location>
        <begin position="451"/>
        <end position="483"/>
    </location>
</feature>